<evidence type="ECO:0000256" key="1">
    <source>
        <dbReference type="ARBA" id="ARBA00022723"/>
    </source>
</evidence>
<name>A0A9N8D785_9STRA</name>
<dbReference type="PANTHER" id="PTHR11347">
    <property type="entry name" value="CYCLIC NUCLEOTIDE PHOSPHODIESTERASE"/>
    <property type="match status" value="1"/>
</dbReference>
<dbReference type="Proteomes" id="UP001153069">
    <property type="component" value="Unassembled WGS sequence"/>
</dbReference>
<dbReference type="InterPro" id="IPR002073">
    <property type="entry name" value="PDEase_catalytic_dom"/>
</dbReference>
<evidence type="ECO:0000313" key="5">
    <source>
        <dbReference type="Proteomes" id="UP001153069"/>
    </source>
</evidence>
<evidence type="ECO:0000259" key="3">
    <source>
        <dbReference type="Pfam" id="PF00233"/>
    </source>
</evidence>
<feature type="domain" description="PDEase" evidence="3">
    <location>
        <begin position="113"/>
        <end position="295"/>
    </location>
</feature>
<dbReference type="OrthoDB" id="546632at2759"/>
<keyword evidence="5" id="KW-1185">Reference proteome</keyword>
<dbReference type="GO" id="GO:0007165">
    <property type="term" value="P:signal transduction"/>
    <property type="evidence" value="ECO:0007669"/>
    <property type="project" value="InterPro"/>
</dbReference>
<dbReference type="GO" id="GO:0004114">
    <property type="term" value="F:3',5'-cyclic-nucleotide phosphodiesterase activity"/>
    <property type="evidence" value="ECO:0007669"/>
    <property type="project" value="InterPro"/>
</dbReference>
<dbReference type="EMBL" id="CAICTM010000006">
    <property type="protein sequence ID" value="CAB9496515.1"/>
    <property type="molecule type" value="Genomic_DNA"/>
</dbReference>
<dbReference type="Pfam" id="PF00233">
    <property type="entry name" value="PDEase_I"/>
    <property type="match status" value="1"/>
</dbReference>
<evidence type="ECO:0000313" key="4">
    <source>
        <dbReference type="EMBL" id="CAB9496515.1"/>
    </source>
</evidence>
<proteinExistence type="predicted"/>
<sequence length="352" mass="40373">MARTPSHDFGGGYQQTLPAEHIGETPLREVREIIHLPEYDNDKSRLDLDPEIIEVPPGVVQQLHNLVSIIASLYQDNPFHSFQHASHVVMSVTKLMSRIVAPSSADENNTKRVSNAQLVKEGLPIAFKYGQRSVAEQNSLDLSWDLLMKPEHAQLRTCLFEKEEDLVRFRQLVVNSVMATDIVDKDLKALRNGRWEKAFKNGSVEKALGQDLESPRDSVNRKATIVIEHIIQASDISHTMQHWHVYRKWNQNLFEELYAAYLNGRMEKDPVEFWYKGEFGFFDFYIIPLTQKLKDCGVFGISSDELLHHAKKNRAEWERQGEHAVAEMVAESRRKYGVKSADPIEVPNPIEC</sequence>
<dbReference type="InterPro" id="IPR036971">
    <property type="entry name" value="PDEase_catalytic_dom_sf"/>
</dbReference>
<organism evidence="4 5">
    <name type="scientific">Seminavis robusta</name>
    <dbReference type="NCBI Taxonomy" id="568900"/>
    <lineage>
        <taxon>Eukaryota</taxon>
        <taxon>Sar</taxon>
        <taxon>Stramenopiles</taxon>
        <taxon>Ochrophyta</taxon>
        <taxon>Bacillariophyta</taxon>
        <taxon>Bacillariophyceae</taxon>
        <taxon>Bacillariophycidae</taxon>
        <taxon>Naviculales</taxon>
        <taxon>Naviculaceae</taxon>
        <taxon>Seminavis</taxon>
    </lineage>
</organism>
<comment type="caution">
    <text evidence="4">The sequence shown here is derived from an EMBL/GenBank/DDBJ whole genome shotgun (WGS) entry which is preliminary data.</text>
</comment>
<accession>A0A9N8D785</accession>
<dbReference type="Gene3D" id="1.10.1300.10">
    <property type="entry name" value="3'5'-cyclic nucleotide phosphodiesterase, catalytic domain"/>
    <property type="match status" value="1"/>
</dbReference>
<dbReference type="SUPFAM" id="SSF109604">
    <property type="entry name" value="HD-domain/PDEase-like"/>
    <property type="match status" value="1"/>
</dbReference>
<protein>
    <submittedName>
        <fullName evidence="4">Guanylate cyclase</fullName>
    </submittedName>
</protein>
<evidence type="ECO:0000256" key="2">
    <source>
        <dbReference type="ARBA" id="ARBA00022801"/>
    </source>
</evidence>
<dbReference type="AlphaFoldDB" id="A0A9N8D785"/>
<dbReference type="GO" id="GO:0046872">
    <property type="term" value="F:metal ion binding"/>
    <property type="evidence" value="ECO:0007669"/>
    <property type="project" value="UniProtKB-KW"/>
</dbReference>
<keyword evidence="1" id="KW-0479">Metal-binding</keyword>
<reference evidence="4" key="1">
    <citation type="submission" date="2020-06" db="EMBL/GenBank/DDBJ databases">
        <authorList>
            <consortium name="Plant Systems Biology data submission"/>
        </authorList>
    </citation>
    <scope>NUCLEOTIDE SEQUENCE</scope>
    <source>
        <strain evidence="4">D6</strain>
    </source>
</reference>
<gene>
    <name evidence="4" type="ORF">SEMRO_6_G004860.1</name>
</gene>
<keyword evidence="2" id="KW-0378">Hydrolase</keyword>